<dbReference type="KEGG" id="uam:UABAM_00739"/>
<keyword evidence="3 6" id="KW-0378">Hydrolase</keyword>
<dbReference type="EMBL" id="AP019860">
    <property type="protein sequence ID" value="BBM82396.1"/>
    <property type="molecule type" value="Genomic_DNA"/>
</dbReference>
<evidence type="ECO:0000256" key="4">
    <source>
        <dbReference type="ARBA" id="ARBA00022833"/>
    </source>
</evidence>
<dbReference type="InterPro" id="IPR051156">
    <property type="entry name" value="Mito/Outer_Membr_Metalloprot"/>
</dbReference>
<dbReference type="GO" id="GO:0046872">
    <property type="term" value="F:metal ion binding"/>
    <property type="evidence" value="ECO:0007669"/>
    <property type="project" value="UniProtKB-KW"/>
</dbReference>
<accession>A0A5S9IJ40</accession>
<dbReference type="GO" id="GO:0016020">
    <property type="term" value="C:membrane"/>
    <property type="evidence" value="ECO:0007669"/>
    <property type="project" value="TreeGrafter"/>
</dbReference>
<dbReference type="Proteomes" id="UP000326354">
    <property type="component" value="Chromosome"/>
</dbReference>
<sequence length="294" mass="32398">MKIVYLCCTVLCLSCTSIDKEMDQALNSDLVRKAGIGNTTAKSVSNASSASSSLLSSVKLIMSDIPYEDERRYGENVGLAMYATPGFGEPIMNQELGLYMNILTNIIGRESHRPGIIYHTAVVHSNEKNVYAVPGGFIFITSGLILALDSEAELAFALAHAVAAIAKKQALNAIKKSQSLRILYQASKELANLHDVPDKDFHKAVLEHKQMILTPEILLQQEADMLGVRYITDVGYDPRVAPQVLDKISISDAQKKKRHESLQYALSTEYDLDGLVVRTGRLQKMKNIIRTATK</sequence>
<keyword evidence="5 6" id="KW-0482">Metalloprotease</keyword>
<feature type="domain" description="Peptidase M48" evidence="7">
    <location>
        <begin position="109"/>
        <end position="245"/>
    </location>
</feature>
<evidence type="ECO:0000256" key="6">
    <source>
        <dbReference type="RuleBase" id="RU003983"/>
    </source>
</evidence>
<gene>
    <name evidence="8" type="ORF">UABAM_00739</name>
</gene>
<dbReference type="GO" id="GO:0051603">
    <property type="term" value="P:proteolysis involved in protein catabolic process"/>
    <property type="evidence" value="ECO:0007669"/>
    <property type="project" value="TreeGrafter"/>
</dbReference>
<keyword evidence="9" id="KW-1185">Reference proteome</keyword>
<evidence type="ECO:0000313" key="9">
    <source>
        <dbReference type="Proteomes" id="UP000326354"/>
    </source>
</evidence>
<dbReference type="PANTHER" id="PTHR22726">
    <property type="entry name" value="METALLOENDOPEPTIDASE OMA1"/>
    <property type="match status" value="1"/>
</dbReference>
<evidence type="ECO:0000256" key="5">
    <source>
        <dbReference type="ARBA" id="ARBA00023049"/>
    </source>
</evidence>
<evidence type="ECO:0000256" key="3">
    <source>
        <dbReference type="ARBA" id="ARBA00022801"/>
    </source>
</evidence>
<evidence type="ECO:0000259" key="7">
    <source>
        <dbReference type="Pfam" id="PF01435"/>
    </source>
</evidence>
<organism evidence="8 9">
    <name type="scientific">Uabimicrobium amorphum</name>
    <dbReference type="NCBI Taxonomy" id="2596890"/>
    <lineage>
        <taxon>Bacteria</taxon>
        <taxon>Pseudomonadati</taxon>
        <taxon>Planctomycetota</taxon>
        <taxon>Candidatus Uabimicrobiia</taxon>
        <taxon>Candidatus Uabimicrobiales</taxon>
        <taxon>Candidatus Uabimicrobiaceae</taxon>
        <taxon>Candidatus Uabimicrobium</taxon>
    </lineage>
</organism>
<dbReference type="GO" id="GO:0004222">
    <property type="term" value="F:metalloendopeptidase activity"/>
    <property type="evidence" value="ECO:0007669"/>
    <property type="project" value="InterPro"/>
</dbReference>
<evidence type="ECO:0000313" key="8">
    <source>
        <dbReference type="EMBL" id="BBM82396.1"/>
    </source>
</evidence>
<dbReference type="OrthoDB" id="9810445at2"/>
<reference evidence="8 9" key="1">
    <citation type="submission" date="2019-08" db="EMBL/GenBank/DDBJ databases">
        <title>Complete genome sequence of Candidatus Uab amorphum.</title>
        <authorList>
            <person name="Shiratori T."/>
            <person name="Suzuki S."/>
            <person name="Kakizawa Y."/>
            <person name="Ishida K."/>
        </authorList>
    </citation>
    <scope>NUCLEOTIDE SEQUENCE [LARGE SCALE GENOMIC DNA]</scope>
    <source>
        <strain evidence="8 9">SRT547</strain>
    </source>
</reference>
<dbReference type="Pfam" id="PF01435">
    <property type="entry name" value="Peptidase_M48"/>
    <property type="match status" value="1"/>
</dbReference>
<keyword evidence="4 6" id="KW-0862">Zinc</keyword>
<dbReference type="RefSeq" id="WP_151966645.1">
    <property type="nucleotide sequence ID" value="NZ_AP019860.1"/>
</dbReference>
<keyword evidence="2" id="KW-0479">Metal-binding</keyword>
<protein>
    <submittedName>
        <fullName evidence="8">Peptidase M48</fullName>
    </submittedName>
</protein>
<name>A0A5S9IJ40_UABAM</name>
<evidence type="ECO:0000256" key="2">
    <source>
        <dbReference type="ARBA" id="ARBA00022723"/>
    </source>
</evidence>
<dbReference type="AlphaFoldDB" id="A0A5S9IJ40"/>
<proteinExistence type="inferred from homology"/>
<comment type="similarity">
    <text evidence="6">Belongs to the peptidase M48 family.</text>
</comment>
<evidence type="ECO:0000256" key="1">
    <source>
        <dbReference type="ARBA" id="ARBA00022670"/>
    </source>
</evidence>
<dbReference type="InterPro" id="IPR001915">
    <property type="entry name" value="Peptidase_M48"/>
</dbReference>
<comment type="cofactor">
    <cofactor evidence="6">
        <name>Zn(2+)</name>
        <dbReference type="ChEBI" id="CHEBI:29105"/>
    </cofactor>
    <text evidence="6">Binds 1 zinc ion per subunit.</text>
</comment>
<keyword evidence="1 6" id="KW-0645">Protease</keyword>
<dbReference type="PANTHER" id="PTHR22726:SF1">
    <property type="entry name" value="METALLOENDOPEPTIDASE OMA1, MITOCHONDRIAL"/>
    <property type="match status" value="1"/>
</dbReference>